<dbReference type="VEuPathDB" id="AmoebaDB:NfTy_006500"/>
<dbReference type="RefSeq" id="XP_044568496.1">
    <property type="nucleotide sequence ID" value="XM_044711470.1"/>
</dbReference>
<protein>
    <recommendedName>
        <fullName evidence="3">HMG box domain-containing protein</fullName>
    </recommendedName>
</protein>
<feature type="domain" description="HMG box" evidence="3">
    <location>
        <begin position="210"/>
        <end position="278"/>
    </location>
</feature>
<reference evidence="4 5" key="1">
    <citation type="journal article" date="2019" name="Sci. Rep.">
        <title>Nanopore sequencing improves the draft genome of the human pathogenic amoeba Naegleria fowleri.</title>
        <authorList>
            <person name="Liechti N."/>
            <person name="Schurch N."/>
            <person name="Bruggmann R."/>
            <person name="Wittwer M."/>
        </authorList>
    </citation>
    <scope>NUCLEOTIDE SEQUENCE [LARGE SCALE GENOMIC DNA]</scope>
    <source>
        <strain evidence="4 5">ATCC 30894</strain>
    </source>
</reference>
<dbReference type="SMART" id="SM00398">
    <property type="entry name" value="HMG"/>
    <property type="match status" value="2"/>
</dbReference>
<dbReference type="GeneID" id="68114916"/>
<dbReference type="GO" id="GO:0005634">
    <property type="term" value="C:nucleus"/>
    <property type="evidence" value="ECO:0007669"/>
    <property type="project" value="UniProtKB-UniRule"/>
</dbReference>
<feature type="region of interest" description="Disordered" evidence="2">
    <location>
        <begin position="278"/>
        <end position="320"/>
    </location>
</feature>
<dbReference type="SUPFAM" id="SSF47095">
    <property type="entry name" value="HMG-box"/>
    <property type="match status" value="2"/>
</dbReference>
<feature type="DNA-binding region" description="HMG box" evidence="1">
    <location>
        <begin position="210"/>
        <end position="278"/>
    </location>
</feature>
<evidence type="ECO:0000256" key="2">
    <source>
        <dbReference type="SAM" id="MobiDB-lite"/>
    </source>
</evidence>
<sequence>MPSLIRRSSSLLHNIKTWTHTSVLMNFSSSARFSFIISQYYHHHNYHTRFNNNIDNNNSSQKRHPKKSELFNKLKEMNLSVVAPDQDVSTKGEPTSFEEKLQRLQKRTRRLKNTVPKSIKGDNRLPSTYCLYVKANWEKSKEEYFANQEYYDNLYSDVKGRFNLMTAKILSARWKLLSDEEKNKYREEFQKLQEIQKAEKKATTPEWKLIKKPRPPFILFKMDIFASVKEQFPDLNVQQWNLISAELYKNLPEEKAAHYRNLSQKERVEYYRKKEEVLARTNPGQPKQPSSPNKISATPTMEDAEPLDYFDDDDTFTKQH</sequence>
<keyword evidence="5" id="KW-1185">Reference proteome</keyword>
<proteinExistence type="predicted"/>
<dbReference type="EMBL" id="VFQX01000004">
    <property type="protein sequence ID" value="KAF0983783.1"/>
    <property type="molecule type" value="Genomic_DNA"/>
</dbReference>
<evidence type="ECO:0000313" key="4">
    <source>
        <dbReference type="EMBL" id="KAF0983783.1"/>
    </source>
</evidence>
<evidence type="ECO:0000259" key="3">
    <source>
        <dbReference type="PROSITE" id="PS50118"/>
    </source>
</evidence>
<gene>
    <name evidence="4" type="ORF">FDP41_007698</name>
</gene>
<dbReference type="VEuPathDB" id="AmoebaDB:FDP41_007698"/>
<dbReference type="GO" id="GO:0003677">
    <property type="term" value="F:DNA binding"/>
    <property type="evidence" value="ECO:0007669"/>
    <property type="project" value="UniProtKB-UniRule"/>
</dbReference>
<keyword evidence="1" id="KW-0539">Nucleus</keyword>
<evidence type="ECO:0000313" key="5">
    <source>
        <dbReference type="Proteomes" id="UP000444721"/>
    </source>
</evidence>
<dbReference type="AlphaFoldDB" id="A0A6A5C039"/>
<dbReference type="VEuPathDB" id="AmoebaDB:NF0016660"/>
<dbReference type="Gene3D" id="1.10.30.10">
    <property type="entry name" value="High mobility group box domain"/>
    <property type="match status" value="2"/>
</dbReference>
<name>A0A6A5C039_NAEFO</name>
<dbReference type="PROSITE" id="PS50118">
    <property type="entry name" value="HMG_BOX_2"/>
    <property type="match status" value="1"/>
</dbReference>
<dbReference type="InterPro" id="IPR009071">
    <property type="entry name" value="HMG_box_dom"/>
</dbReference>
<dbReference type="Proteomes" id="UP000444721">
    <property type="component" value="Unassembled WGS sequence"/>
</dbReference>
<dbReference type="OrthoDB" id="10444207at2759"/>
<organism evidence="4 5">
    <name type="scientific">Naegleria fowleri</name>
    <name type="common">Brain eating amoeba</name>
    <dbReference type="NCBI Taxonomy" id="5763"/>
    <lineage>
        <taxon>Eukaryota</taxon>
        <taxon>Discoba</taxon>
        <taxon>Heterolobosea</taxon>
        <taxon>Tetramitia</taxon>
        <taxon>Eutetramitia</taxon>
        <taxon>Vahlkampfiidae</taxon>
        <taxon>Naegleria</taxon>
    </lineage>
</organism>
<dbReference type="CDD" id="cd00084">
    <property type="entry name" value="HMG-box_SF"/>
    <property type="match status" value="2"/>
</dbReference>
<feature type="compositionally biased region" description="Polar residues" evidence="2">
    <location>
        <begin position="282"/>
        <end position="299"/>
    </location>
</feature>
<keyword evidence="1" id="KW-0238">DNA-binding</keyword>
<dbReference type="OMA" id="ERVEYYR"/>
<comment type="caution">
    <text evidence="4">The sequence shown here is derived from an EMBL/GenBank/DDBJ whole genome shotgun (WGS) entry which is preliminary data.</text>
</comment>
<dbReference type="Pfam" id="PF00505">
    <property type="entry name" value="HMG_box"/>
    <property type="match status" value="1"/>
</dbReference>
<accession>A0A6A5C039</accession>
<dbReference type="InterPro" id="IPR036910">
    <property type="entry name" value="HMG_box_dom_sf"/>
</dbReference>
<evidence type="ECO:0000256" key="1">
    <source>
        <dbReference type="PROSITE-ProRule" id="PRU00267"/>
    </source>
</evidence>
<feature type="compositionally biased region" description="Acidic residues" evidence="2">
    <location>
        <begin position="302"/>
        <end position="314"/>
    </location>
</feature>